<reference evidence="1 2" key="1">
    <citation type="submission" date="2021-06" db="EMBL/GenBank/DDBJ databases">
        <title>Caerostris darwini draft genome.</title>
        <authorList>
            <person name="Kono N."/>
            <person name="Arakawa K."/>
        </authorList>
    </citation>
    <scope>NUCLEOTIDE SEQUENCE [LARGE SCALE GENOMIC DNA]</scope>
</reference>
<evidence type="ECO:0000313" key="2">
    <source>
        <dbReference type="Proteomes" id="UP001054837"/>
    </source>
</evidence>
<dbReference type="EMBL" id="BPLQ01007927">
    <property type="protein sequence ID" value="GIY33322.1"/>
    <property type="molecule type" value="Genomic_DNA"/>
</dbReference>
<name>A0AAV4SIE4_9ARAC</name>
<evidence type="ECO:0000313" key="1">
    <source>
        <dbReference type="EMBL" id="GIY33322.1"/>
    </source>
</evidence>
<protein>
    <submittedName>
        <fullName evidence="1">Uncharacterized protein</fullName>
    </submittedName>
</protein>
<organism evidence="1 2">
    <name type="scientific">Caerostris darwini</name>
    <dbReference type="NCBI Taxonomy" id="1538125"/>
    <lineage>
        <taxon>Eukaryota</taxon>
        <taxon>Metazoa</taxon>
        <taxon>Ecdysozoa</taxon>
        <taxon>Arthropoda</taxon>
        <taxon>Chelicerata</taxon>
        <taxon>Arachnida</taxon>
        <taxon>Araneae</taxon>
        <taxon>Araneomorphae</taxon>
        <taxon>Entelegynae</taxon>
        <taxon>Araneoidea</taxon>
        <taxon>Araneidae</taxon>
        <taxon>Caerostris</taxon>
    </lineage>
</organism>
<proteinExistence type="predicted"/>
<dbReference type="AlphaFoldDB" id="A0AAV4SIE4"/>
<gene>
    <name evidence="1" type="ORF">CDAR_452631</name>
</gene>
<accession>A0AAV4SIE4</accession>
<comment type="caution">
    <text evidence="1">The sequence shown here is derived from an EMBL/GenBank/DDBJ whole genome shotgun (WGS) entry which is preliminary data.</text>
</comment>
<keyword evidence="2" id="KW-1185">Reference proteome</keyword>
<dbReference type="Proteomes" id="UP001054837">
    <property type="component" value="Unassembled WGS sequence"/>
</dbReference>
<sequence length="106" mass="12228">MWRLLFDSSSSNVSMFRVVVTFGRLAKVFGQLFGCLGMSYFNASDSTQELGIFHSSYESHRNTSALKTKRTKILNTYYHFHANCCNPQNGDFLYDCFFLDIPRLKS</sequence>